<reference evidence="1" key="1">
    <citation type="submission" date="2023-06" db="EMBL/GenBank/DDBJ databases">
        <authorList>
            <consortium name="Lawrence Berkeley National Laboratory"/>
            <person name="Ahrendt S."/>
            <person name="Sahu N."/>
            <person name="Indic B."/>
            <person name="Wong-Bajracharya J."/>
            <person name="Merenyi Z."/>
            <person name="Ke H.-M."/>
            <person name="Monk M."/>
            <person name="Kocsube S."/>
            <person name="Drula E."/>
            <person name="Lipzen A."/>
            <person name="Balint B."/>
            <person name="Henrissat B."/>
            <person name="Andreopoulos B."/>
            <person name="Martin F.M."/>
            <person name="Harder C.B."/>
            <person name="Rigling D."/>
            <person name="Ford K.L."/>
            <person name="Foster G.D."/>
            <person name="Pangilinan J."/>
            <person name="Papanicolaou A."/>
            <person name="Barry K."/>
            <person name="LaButti K."/>
            <person name="Viragh M."/>
            <person name="Koriabine M."/>
            <person name="Yan M."/>
            <person name="Riley R."/>
            <person name="Champramary S."/>
            <person name="Plett K.L."/>
            <person name="Tsai I.J."/>
            <person name="Slot J."/>
            <person name="Sipos G."/>
            <person name="Plett J."/>
            <person name="Nagy L.G."/>
            <person name="Grigoriev I.V."/>
        </authorList>
    </citation>
    <scope>NUCLEOTIDE SEQUENCE</scope>
    <source>
        <strain evidence="1">CCBAS 213</strain>
    </source>
</reference>
<organism evidence="1 2">
    <name type="scientific">Armillaria tabescens</name>
    <name type="common">Ringless honey mushroom</name>
    <name type="synonym">Agaricus tabescens</name>
    <dbReference type="NCBI Taxonomy" id="1929756"/>
    <lineage>
        <taxon>Eukaryota</taxon>
        <taxon>Fungi</taxon>
        <taxon>Dikarya</taxon>
        <taxon>Basidiomycota</taxon>
        <taxon>Agaricomycotina</taxon>
        <taxon>Agaricomycetes</taxon>
        <taxon>Agaricomycetidae</taxon>
        <taxon>Agaricales</taxon>
        <taxon>Marasmiineae</taxon>
        <taxon>Physalacriaceae</taxon>
        <taxon>Desarmillaria</taxon>
    </lineage>
</organism>
<dbReference type="GeneID" id="85353887"/>
<accession>A0AA39JD79</accession>
<protein>
    <submittedName>
        <fullName evidence="1">Uncharacterized protein</fullName>
    </submittedName>
</protein>
<keyword evidence="2" id="KW-1185">Reference proteome</keyword>
<comment type="caution">
    <text evidence="1">The sequence shown here is derived from an EMBL/GenBank/DDBJ whole genome shotgun (WGS) entry which is preliminary data.</text>
</comment>
<dbReference type="Proteomes" id="UP001175211">
    <property type="component" value="Unassembled WGS sequence"/>
</dbReference>
<dbReference type="RefSeq" id="XP_060323543.1">
    <property type="nucleotide sequence ID" value="XM_060470339.1"/>
</dbReference>
<dbReference type="AlphaFoldDB" id="A0AA39JD79"/>
<name>A0AA39JD79_ARMTA</name>
<evidence type="ECO:0000313" key="2">
    <source>
        <dbReference type="Proteomes" id="UP001175211"/>
    </source>
</evidence>
<dbReference type="EMBL" id="JAUEPS010000078">
    <property type="protein sequence ID" value="KAK0440219.1"/>
    <property type="molecule type" value="Genomic_DNA"/>
</dbReference>
<proteinExistence type="predicted"/>
<gene>
    <name evidence="1" type="ORF">EV420DRAFT_1486048</name>
</gene>
<evidence type="ECO:0000313" key="1">
    <source>
        <dbReference type="EMBL" id="KAK0440219.1"/>
    </source>
</evidence>
<sequence length="426" mass="46688">MNLPSDGLPTAGPYEFEARPENRRLVPVDLGKQRAPFVGKGQRALKVIGNARTTDESKGLLCLTCSEDYSESPLIDSGGSGYSTSASRSPSMLYAPVHDHGLHSSGMSCDAILSVGADTDHTFGMNVGARLQLVEVLDLRRCSGKDECIRSFESEHNGEGGGSQREYVSLGCRKAEAGQASTEAGDRSLLSQQSWIDNIAGRRVAERIYCAQVSGAREGLERDQDHDDPKTTCCCKFGSLNVDLATEKCYEYITSLALVIVPTEPSSSPSPNPALAAWSSLGAHLCTFDYKIIPEKPDLDVLIVSTSTVMPTAVDHFERIDGSMINDGNQYETLLYPWWSLIGTLLRYRYLYLPKTNVLSHGRISTVSSGSITVMETRDNLVMTYNHQLSPNPTEAPKPSYKKNPWLIVRSKLRNQDTSKFTTIAF</sequence>